<evidence type="ECO:0000313" key="12">
    <source>
        <dbReference type="RefSeq" id="XP_021847075.2"/>
    </source>
</evidence>
<evidence type="ECO:0000259" key="10">
    <source>
        <dbReference type="Pfam" id="PF17652"/>
    </source>
</evidence>
<evidence type="ECO:0000259" key="9">
    <source>
        <dbReference type="Pfam" id="PF03639"/>
    </source>
</evidence>
<dbReference type="InterPro" id="IPR005200">
    <property type="entry name" value="Endo-beta-glucanase"/>
</dbReference>
<keyword evidence="11" id="KW-1185">Reference proteome</keyword>
<dbReference type="RefSeq" id="XP_021847075.2">
    <property type="nucleotide sequence ID" value="XM_021991383.2"/>
</dbReference>
<keyword evidence="6" id="KW-0326">Glycosidase</keyword>
<keyword evidence="8" id="KW-0624">Polysaccharide degradation</keyword>
<comment type="similarity">
    <text evidence="2">Belongs to the glycosyl hydrolase 81 family.</text>
</comment>
<dbReference type="InterPro" id="IPR040451">
    <property type="entry name" value="GH81_N"/>
</dbReference>
<evidence type="ECO:0000256" key="4">
    <source>
        <dbReference type="ARBA" id="ARBA00022801"/>
    </source>
</evidence>
<dbReference type="Proteomes" id="UP000813463">
    <property type="component" value="Chromosome 1"/>
</dbReference>
<evidence type="ECO:0000256" key="8">
    <source>
        <dbReference type="ARBA" id="ARBA00023326"/>
    </source>
</evidence>
<dbReference type="GO" id="GO:0000272">
    <property type="term" value="P:polysaccharide catabolic process"/>
    <property type="evidence" value="ECO:0007669"/>
    <property type="project" value="UniProtKB-KW"/>
</dbReference>
<dbReference type="PANTHER" id="PTHR31983">
    <property type="entry name" value="ENDO-1,3(4)-BETA-GLUCANASE 1"/>
    <property type="match status" value="1"/>
</dbReference>
<evidence type="ECO:0000313" key="11">
    <source>
        <dbReference type="Proteomes" id="UP000813463"/>
    </source>
</evidence>
<dbReference type="KEGG" id="soe:110786802"/>
<dbReference type="Pfam" id="PF17652">
    <property type="entry name" value="Glyco_hydro81C"/>
    <property type="match status" value="1"/>
</dbReference>
<dbReference type="PROSITE" id="PS52008">
    <property type="entry name" value="GH81"/>
    <property type="match status" value="1"/>
</dbReference>
<feature type="domain" description="Glycosyl hydrolase family 81 N-terminal" evidence="9">
    <location>
        <begin position="4"/>
        <end position="257"/>
    </location>
</feature>
<keyword evidence="4" id="KW-0378">Hydrolase</keyword>
<organism evidence="11 12">
    <name type="scientific">Spinacia oleracea</name>
    <name type="common">Spinach</name>
    <dbReference type="NCBI Taxonomy" id="3562"/>
    <lineage>
        <taxon>Eukaryota</taxon>
        <taxon>Viridiplantae</taxon>
        <taxon>Streptophyta</taxon>
        <taxon>Embryophyta</taxon>
        <taxon>Tracheophyta</taxon>
        <taxon>Spermatophyta</taxon>
        <taxon>Magnoliopsida</taxon>
        <taxon>eudicotyledons</taxon>
        <taxon>Gunneridae</taxon>
        <taxon>Pentapetalae</taxon>
        <taxon>Caryophyllales</taxon>
        <taxon>Chenopodiaceae</taxon>
        <taxon>Chenopodioideae</taxon>
        <taxon>Anserineae</taxon>
        <taxon>Spinacia</taxon>
    </lineage>
</organism>
<gene>
    <name evidence="12" type="primary">LOC110786802</name>
</gene>
<evidence type="ECO:0000256" key="7">
    <source>
        <dbReference type="ARBA" id="ARBA00023316"/>
    </source>
</evidence>
<reference evidence="11" key="1">
    <citation type="journal article" date="2021" name="Nat. Commun.">
        <title>Genomic analyses provide insights into spinach domestication and the genetic basis of agronomic traits.</title>
        <authorList>
            <person name="Cai X."/>
            <person name="Sun X."/>
            <person name="Xu C."/>
            <person name="Sun H."/>
            <person name="Wang X."/>
            <person name="Ge C."/>
            <person name="Zhang Z."/>
            <person name="Wang Q."/>
            <person name="Fei Z."/>
            <person name="Jiao C."/>
            <person name="Wang Q."/>
        </authorList>
    </citation>
    <scope>NUCLEOTIDE SEQUENCE [LARGE SCALE GENOMIC DNA]</scope>
    <source>
        <strain evidence="11">cv. Varoflay</strain>
    </source>
</reference>
<dbReference type="AlphaFoldDB" id="A0A9R0JU07"/>
<evidence type="ECO:0000256" key="2">
    <source>
        <dbReference type="ARBA" id="ARBA00010730"/>
    </source>
</evidence>
<evidence type="ECO:0000256" key="3">
    <source>
        <dbReference type="ARBA" id="ARBA00012780"/>
    </source>
</evidence>
<sequence length="500" mass="56290">MKSNSDQPSFIHPYLIKLSPTSSLSLSYPSLSSTSSSISHSFSPDFTISTPQHSRHLISSFNDLTVTVDFLSSAFRFVLARGCPYVTLEVSRPLPLCFSTKVVIKSITSSSTQTKNKIELANKQVWVVYSSSELTLQKKDDNHVISSKPYSGVVRISIIPTENSNKGEEVLDLYSTCYPTNGEAVFATPFRLDYKWEKKGWGDNLLMLAHPLHLKLISVYNSGIKVLDDFRYKSIDGDLVAVIGNQWSLRVDHVPISWHSKRGISEENYPEIASAIWKDVGELYSKPISTTHSYHYAMQIYRVARLGLIAEEINCMDVIPAIREFLKGSIEPWLDGSFEKNGFLYDEKWGGIVCKPGSTDPGADYGFGLFNNHHFTLGYFVFCIAVLAKFDHEWGKKFKGHAYAIVASYINLGKKAKKEKSKYAKLRAFDAYKLHSWTNLLHDEHPRNSENPSSSINAYYSASLLGNVYGDNRSRLRLLRHGGMSRKVGCMKGSSVRRIK</sequence>
<reference evidence="12" key="2">
    <citation type="submission" date="2025-08" db="UniProtKB">
        <authorList>
            <consortium name="RefSeq"/>
        </authorList>
    </citation>
    <scope>IDENTIFICATION</scope>
    <source>
        <tissue evidence="12">Leaf</tissue>
    </source>
</reference>
<keyword evidence="7" id="KW-0961">Cell wall biogenesis/degradation</keyword>
<accession>A0A9R0JU07</accession>
<dbReference type="GO" id="GO:0042973">
    <property type="term" value="F:glucan endo-1,3-beta-D-glucosidase activity"/>
    <property type="evidence" value="ECO:0007669"/>
    <property type="project" value="UniProtKB-EC"/>
</dbReference>
<evidence type="ECO:0000256" key="1">
    <source>
        <dbReference type="ARBA" id="ARBA00000382"/>
    </source>
</evidence>
<dbReference type="GO" id="GO:0071555">
    <property type="term" value="P:cell wall organization"/>
    <property type="evidence" value="ECO:0007669"/>
    <property type="project" value="UniProtKB-KW"/>
</dbReference>
<name>A0A9R0JU07_SPIOL</name>
<dbReference type="InterPro" id="IPR040720">
    <property type="entry name" value="GH81_C"/>
</dbReference>
<evidence type="ECO:0000256" key="6">
    <source>
        <dbReference type="ARBA" id="ARBA00023295"/>
    </source>
</evidence>
<feature type="domain" description="Glycosyl hydrolase family 81 C-terminal" evidence="10">
    <location>
        <begin position="264"/>
        <end position="473"/>
    </location>
</feature>
<dbReference type="Pfam" id="PF03639">
    <property type="entry name" value="Glyco_hydro_81"/>
    <property type="match status" value="1"/>
</dbReference>
<dbReference type="Gene3D" id="2.70.98.30">
    <property type="entry name" value="Golgi alpha-mannosidase II, domain 4"/>
    <property type="match status" value="1"/>
</dbReference>
<proteinExistence type="inferred from homology"/>
<dbReference type="EC" id="3.2.1.39" evidence="3"/>
<dbReference type="PANTHER" id="PTHR31983:SF0">
    <property type="entry name" value="GLUCAN ENDO-1,3-BETA-D-GLUCOSIDASE 2"/>
    <property type="match status" value="1"/>
</dbReference>
<evidence type="ECO:0000256" key="5">
    <source>
        <dbReference type="ARBA" id="ARBA00023277"/>
    </source>
</evidence>
<comment type="catalytic activity">
    <reaction evidence="1">
        <text>Hydrolysis of (1-&gt;3)-beta-D-glucosidic linkages in (1-&gt;3)-beta-D-glucans.</text>
        <dbReference type="EC" id="3.2.1.39"/>
    </reaction>
</comment>
<dbReference type="GO" id="GO:0052861">
    <property type="term" value="F:endo-1,3(4)-beta-glucanase activity"/>
    <property type="evidence" value="ECO:0007669"/>
    <property type="project" value="InterPro"/>
</dbReference>
<keyword evidence="5" id="KW-0119">Carbohydrate metabolism</keyword>
<protein>
    <recommendedName>
        <fullName evidence="3">glucan endo-1,3-beta-D-glucosidase</fullName>
        <ecNumber evidence="3">3.2.1.39</ecNumber>
    </recommendedName>
</protein>
<dbReference type="GeneID" id="110786802"/>